<dbReference type="RefSeq" id="WP_092365306.1">
    <property type="nucleotide sequence ID" value="NZ_FOIM01000015.1"/>
</dbReference>
<evidence type="ECO:0000256" key="3">
    <source>
        <dbReference type="ARBA" id="ARBA00023125"/>
    </source>
</evidence>
<keyword evidence="7" id="KW-1185">Reference proteome</keyword>
<name>A0A1I0HD79_9FIRM</name>
<dbReference type="SUPFAM" id="SSF46785">
    <property type="entry name" value="Winged helix' DNA-binding domain"/>
    <property type="match status" value="1"/>
</dbReference>
<protein>
    <submittedName>
        <fullName evidence="6">DNA-binding transcriptional regulator, LysR family</fullName>
    </submittedName>
</protein>
<dbReference type="Gene3D" id="1.10.10.10">
    <property type="entry name" value="Winged helix-like DNA-binding domain superfamily/Winged helix DNA-binding domain"/>
    <property type="match status" value="1"/>
</dbReference>
<reference evidence="7" key="1">
    <citation type="submission" date="2016-10" db="EMBL/GenBank/DDBJ databases">
        <authorList>
            <person name="Varghese N."/>
            <person name="Submissions S."/>
        </authorList>
    </citation>
    <scope>NUCLEOTIDE SEQUENCE [LARGE SCALE GENOMIC DNA]</scope>
    <source>
        <strain evidence="7">NLAE-zl-G277</strain>
    </source>
</reference>
<dbReference type="FunFam" id="1.10.10.10:FF:000001">
    <property type="entry name" value="LysR family transcriptional regulator"/>
    <property type="match status" value="1"/>
</dbReference>
<dbReference type="InterPro" id="IPR000847">
    <property type="entry name" value="LysR_HTH_N"/>
</dbReference>
<accession>A0A1I0HD79</accession>
<dbReference type="GO" id="GO:0005829">
    <property type="term" value="C:cytosol"/>
    <property type="evidence" value="ECO:0007669"/>
    <property type="project" value="TreeGrafter"/>
</dbReference>
<feature type="domain" description="HTH lysR-type" evidence="5">
    <location>
        <begin position="1"/>
        <end position="58"/>
    </location>
</feature>
<dbReference type="Gene3D" id="3.40.190.290">
    <property type="match status" value="1"/>
</dbReference>
<dbReference type="PRINTS" id="PR00039">
    <property type="entry name" value="HTHLYSR"/>
</dbReference>
<comment type="similarity">
    <text evidence="1">Belongs to the LysR transcriptional regulatory family.</text>
</comment>
<evidence type="ECO:0000256" key="1">
    <source>
        <dbReference type="ARBA" id="ARBA00009437"/>
    </source>
</evidence>
<evidence type="ECO:0000259" key="5">
    <source>
        <dbReference type="PROSITE" id="PS50931"/>
    </source>
</evidence>
<evidence type="ECO:0000313" key="6">
    <source>
        <dbReference type="EMBL" id="SET81843.1"/>
    </source>
</evidence>
<dbReference type="PANTHER" id="PTHR30419">
    <property type="entry name" value="HTH-TYPE TRANSCRIPTIONAL REGULATOR YBHD"/>
    <property type="match status" value="1"/>
</dbReference>
<dbReference type="CDD" id="cd05466">
    <property type="entry name" value="PBP2_LTTR_substrate"/>
    <property type="match status" value="1"/>
</dbReference>
<dbReference type="AlphaFoldDB" id="A0A1I0HD79"/>
<dbReference type="InterPro" id="IPR036390">
    <property type="entry name" value="WH_DNA-bd_sf"/>
</dbReference>
<evidence type="ECO:0000256" key="2">
    <source>
        <dbReference type="ARBA" id="ARBA00023015"/>
    </source>
</evidence>
<dbReference type="PANTHER" id="PTHR30419:SF8">
    <property type="entry name" value="NITROGEN ASSIMILATION TRANSCRIPTIONAL ACTIVATOR-RELATED"/>
    <property type="match status" value="1"/>
</dbReference>
<dbReference type="PROSITE" id="PS50931">
    <property type="entry name" value="HTH_LYSR"/>
    <property type="match status" value="1"/>
</dbReference>
<evidence type="ECO:0000256" key="4">
    <source>
        <dbReference type="ARBA" id="ARBA00023163"/>
    </source>
</evidence>
<dbReference type="GO" id="GO:0003700">
    <property type="term" value="F:DNA-binding transcription factor activity"/>
    <property type="evidence" value="ECO:0007669"/>
    <property type="project" value="InterPro"/>
</dbReference>
<keyword evidence="2" id="KW-0805">Transcription regulation</keyword>
<evidence type="ECO:0000313" key="7">
    <source>
        <dbReference type="Proteomes" id="UP000198508"/>
    </source>
</evidence>
<keyword evidence="4" id="KW-0804">Transcription</keyword>
<dbReference type="Pfam" id="PF00126">
    <property type="entry name" value="HTH_1"/>
    <property type="match status" value="1"/>
</dbReference>
<dbReference type="GO" id="GO:0003677">
    <property type="term" value="F:DNA binding"/>
    <property type="evidence" value="ECO:0007669"/>
    <property type="project" value="UniProtKB-KW"/>
</dbReference>
<dbReference type="EMBL" id="FOIM01000015">
    <property type="protein sequence ID" value="SET81843.1"/>
    <property type="molecule type" value="Genomic_DNA"/>
</dbReference>
<dbReference type="InterPro" id="IPR036388">
    <property type="entry name" value="WH-like_DNA-bd_sf"/>
</dbReference>
<dbReference type="STRING" id="460384.SAMN05216313_115103"/>
<sequence>MDVKTLKYFLTVAREGTITRAAEKLCIAQPPLSRSMQLLEEELGVTLFIRGKRRIRLTEEGLFLKQQAEEIITLVEKTQNQLGKIKNSTHGTIALGVTETCGASILSGLIGDFHRQYPNIRYSVWCGNGDEIREKLEKGLADIGIVREPFNTEKYDHIFIKQESWIALMSVNHPLAQGTEDTVELGQLSGESLIIPARSEMQDEINNWFNHISEERNIFCLYNTVSCIIPLVEGNIGVAICPESVRYTMNPQKLCCRRIVNPEHLSNLLMVRRCHQVLPAATDCFWEFARKVAEHGF</sequence>
<dbReference type="Proteomes" id="UP000198508">
    <property type="component" value="Unassembled WGS sequence"/>
</dbReference>
<dbReference type="SUPFAM" id="SSF53850">
    <property type="entry name" value="Periplasmic binding protein-like II"/>
    <property type="match status" value="1"/>
</dbReference>
<proteinExistence type="inferred from homology"/>
<dbReference type="InterPro" id="IPR050950">
    <property type="entry name" value="HTH-type_LysR_regulators"/>
</dbReference>
<dbReference type="Pfam" id="PF03466">
    <property type="entry name" value="LysR_substrate"/>
    <property type="match status" value="1"/>
</dbReference>
<keyword evidence="3 6" id="KW-0238">DNA-binding</keyword>
<dbReference type="InterPro" id="IPR005119">
    <property type="entry name" value="LysR_subst-bd"/>
</dbReference>
<gene>
    <name evidence="6" type="ORF">SAMN05216313_115103</name>
</gene>
<organism evidence="6 7">
    <name type="scientific">Enterocloster lavalensis</name>
    <dbReference type="NCBI Taxonomy" id="460384"/>
    <lineage>
        <taxon>Bacteria</taxon>
        <taxon>Bacillati</taxon>
        <taxon>Bacillota</taxon>
        <taxon>Clostridia</taxon>
        <taxon>Lachnospirales</taxon>
        <taxon>Lachnospiraceae</taxon>
        <taxon>Enterocloster</taxon>
    </lineage>
</organism>